<dbReference type="EMBL" id="MLAK01000283">
    <property type="protein sequence ID" value="OHT15004.1"/>
    <property type="molecule type" value="Genomic_DNA"/>
</dbReference>
<evidence type="ECO:0008006" key="3">
    <source>
        <dbReference type="Google" id="ProtNLM"/>
    </source>
</evidence>
<dbReference type="OrthoDB" id="10677248at2759"/>
<name>A0A1J4KZ86_9EUKA</name>
<dbReference type="Proteomes" id="UP000179807">
    <property type="component" value="Unassembled WGS sequence"/>
</dbReference>
<evidence type="ECO:0000313" key="1">
    <source>
        <dbReference type="EMBL" id="OHT15004.1"/>
    </source>
</evidence>
<dbReference type="AlphaFoldDB" id="A0A1J4KZ86"/>
<protein>
    <recommendedName>
        <fullName evidence="3">Leucine-rich repeat domain-containing protein</fullName>
    </recommendedName>
</protein>
<evidence type="ECO:0000313" key="2">
    <source>
        <dbReference type="Proteomes" id="UP000179807"/>
    </source>
</evidence>
<dbReference type="Gene3D" id="3.80.10.10">
    <property type="entry name" value="Ribonuclease Inhibitor"/>
    <property type="match status" value="1"/>
</dbReference>
<dbReference type="GeneID" id="94849174"/>
<gene>
    <name evidence="1" type="ORF">TRFO_42751</name>
</gene>
<sequence>MSKHPSVIFPAEIRRNSMPDKFAMLQEKAEIDGINYQLDSFTARIFRSNISSGEVTIPSSIVHNGKSYIVTKLSNHAFERSTIHSLRFASDSEVTSFGTACLPDTLERLQISARLRELEYCFLGNAKNLTKIEIDPENPYFSIVDGCLYNRDLTILYIIPRNKRILNLPQQTVRINPYAGSYSALNKINFPDDSKLKVIDNAAFASTNLTEVNFPPSVTQLGNFCFENVSLRKATTAGRMLSIGRDCFDKLSSFTLFVSEDTVVKEPSGNSPIKIVRLNADGIPMIPKEPPKLTEQKHVEIRLTEETQPKNKIDRLEDRILSLENENRLMKIKIGNVKKRMLELEKKMSILLPQKD</sequence>
<comment type="caution">
    <text evidence="1">The sequence shown here is derived from an EMBL/GenBank/DDBJ whole genome shotgun (WGS) entry which is preliminary data.</text>
</comment>
<keyword evidence="2" id="KW-1185">Reference proteome</keyword>
<accession>A0A1J4KZ86</accession>
<organism evidence="1 2">
    <name type="scientific">Tritrichomonas foetus</name>
    <dbReference type="NCBI Taxonomy" id="1144522"/>
    <lineage>
        <taxon>Eukaryota</taxon>
        <taxon>Metamonada</taxon>
        <taxon>Parabasalia</taxon>
        <taxon>Tritrichomonadida</taxon>
        <taxon>Tritrichomonadidae</taxon>
        <taxon>Tritrichomonas</taxon>
    </lineage>
</organism>
<dbReference type="InterPro" id="IPR032675">
    <property type="entry name" value="LRR_dom_sf"/>
</dbReference>
<dbReference type="Pfam" id="PF13306">
    <property type="entry name" value="LRR_5"/>
    <property type="match status" value="2"/>
</dbReference>
<dbReference type="InterPro" id="IPR026906">
    <property type="entry name" value="LRR_5"/>
</dbReference>
<reference evidence="1" key="1">
    <citation type="submission" date="2016-10" db="EMBL/GenBank/DDBJ databases">
        <authorList>
            <person name="Benchimol M."/>
            <person name="Almeida L.G."/>
            <person name="Vasconcelos A.T."/>
            <person name="Perreira-Neves A."/>
            <person name="Rosa I.A."/>
            <person name="Tasca T."/>
            <person name="Bogo M.R."/>
            <person name="de Souza W."/>
        </authorList>
    </citation>
    <scope>NUCLEOTIDE SEQUENCE [LARGE SCALE GENOMIC DNA]</scope>
    <source>
        <strain evidence="1">K</strain>
    </source>
</reference>
<dbReference type="RefSeq" id="XP_068368140.1">
    <property type="nucleotide sequence ID" value="XM_068514470.1"/>
</dbReference>
<proteinExistence type="predicted"/>
<dbReference type="VEuPathDB" id="TrichDB:TRFO_42751"/>